<protein>
    <submittedName>
        <fullName evidence="1">Nitroreductase family deazaflavin-dependent oxidoreductase</fullName>
    </submittedName>
</protein>
<gene>
    <name evidence="1" type="ORF">IDF66_14925</name>
</gene>
<evidence type="ECO:0000313" key="1">
    <source>
        <dbReference type="EMBL" id="MBD1320876.1"/>
    </source>
</evidence>
<dbReference type="Pfam" id="PF04075">
    <property type="entry name" value="F420H2_quin_red"/>
    <property type="match status" value="1"/>
</dbReference>
<proteinExistence type="predicted"/>
<dbReference type="NCBIfam" id="TIGR00026">
    <property type="entry name" value="hi_GC_TIGR00026"/>
    <property type="match status" value="1"/>
</dbReference>
<sequence length="124" mass="13865">MKIPSAVARLNKVVTNPIQRQWAPRLAPWAMVEHVGRKSGTEYTIPVLAWVDDDRVSIVLAYGRHTDWVRNVQAAGEFGIVRKSQHHKVVRPRIIPADSPDVARGARVFARFFDSVLTGTIVDG</sequence>
<reference evidence="1 2" key="1">
    <citation type="submission" date="2020-09" db="EMBL/GenBank/DDBJ databases">
        <title>Novel species in genus Gordonia.</title>
        <authorList>
            <person name="Zhang G."/>
        </authorList>
    </citation>
    <scope>NUCLEOTIDE SEQUENCE [LARGE SCALE GENOMIC DNA]</scope>
    <source>
        <strain evidence="1 2">ON-33</strain>
    </source>
</reference>
<dbReference type="RefSeq" id="WP_190267562.1">
    <property type="nucleotide sequence ID" value="NZ_BAABAD010000001.1"/>
</dbReference>
<name>A0ABR7WDL6_9ACTN</name>
<dbReference type="InterPro" id="IPR004378">
    <property type="entry name" value="F420H2_quin_Rdtase"/>
</dbReference>
<dbReference type="EMBL" id="JACWMS010000003">
    <property type="protein sequence ID" value="MBD1320876.1"/>
    <property type="molecule type" value="Genomic_DNA"/>
</dbReference>
<organism evidence="1 2">
    <name type="scientific">Gordonia hankookensis</name>
    <dbReference type="NCBI Taxonomy" id="589403"/>
    <lineage>
        <taxon>Bacteria</taxon>
        <taxon>Bacillati</taxon>
        <taxon>Actinomycetota</taxon>
        <taxon>Actinomycetes</taxon>
        <taxon>Mycobacteriales</taxon>
        <taxon>Gordoniaceae</taxon>
        <taxon>Gordonia</taxon>
    </lineage>
</organism>
<dbReference type="InterPro" id="IPR012349">
    <property type="entry name" value="Split_barrel_FMN-bd"/>
</dbReference>
<dbReference type="Proteomes" id="UP000602395">
    <property type="component" value="Unassembled WGS sequence"/>
</dbReference>
<keyword evidence="2" id="KW-1185">Reference proteome</keyword>
<comment type="caution">
    <text evidence="1">The sequence shown here is derived from an EMBL/GenBank/DDBJ whole genome shotgun (WGS) entry which is preliminary data.</text>
</comment>
<accession>A0ABR7WDL6</accession>
<evidence type="ECO:0000313" key="2">
    <source>
        <dbReference type="Proteomes" id="UP000602395"/>
    </source>
</evidence>
<dbReference type="Gene3D" id="2.30.110.10">
    <property type="entry name" value="Electron Transport, Fmn-binding Protein, Chain A"/>
    <property type="match status" value="1"/>
</dbReference>